<keyword evidence="1" id="KW-0378">Hydrolase</keyword>
<dbReference type="GO" id="GO:0016787">
    <property type="term" value="F:hydrolase activity"/>
    <property type="evidence" value="ECO:0007669"/>
    <property type="project" value="UniProtKB-KW"/>
</dbReference>
<accession>A0AAW2SMK3</accession>
<reference evidence="3" key="2">
    <citation type="journal article" date="2024" name="Plant">
        <title>Genomic evolution and insights into agronomic trait innovations of Sesamum species.</title>
        <authorList>
            <person name="Miao H."/>
            <person name="Wang L."/>
            <person name="Qu L."/>
            <person name="Liu H."/>
            <person name="Sun Y."/>
            <person name="Le M."/>
            <person name="Wang Q."/>
            <person name="Wei S."/>
            <person name="Zheng Y."/>
            <person name="Lin W."/>
            <person name="Duan Y."/>
            <person name="Cao H."/>
            <person name="Xiong S."/>
            <person name="Wang X."/>
            <person name="Wei L."/>
            <person name="Li C."/>
            <person name="Ma Q."/>
            <person name="Ju M."/>
            <person name="Zhao R."/>
            <person name="Li G."/>
            <person name="Mu C."/>
            <person name="Tian Q."/>
            <person name="Mei H."/>
            <person name="Zhang T."/>
            <person name="Gao T."/>
            <person name="Zhang H."/>
        </authorList>
    </citation>
    <scope>NUCLEOTIDE SEQUENCE</scope>
    <source>
        <strain evidence="3">KEN1</strain>
    </source>
</reference>
<name>A0AAW2SMK3_9LAMI</name>
<dbReference type="GO" id="GO:0006629">
    <property type="term" value="P:lipid metabolic process"/>
    <property type="evidence" value="ECO:0007669"/>
    <property type="project" value="InterPro"/>
</dbReference>
<dbReference type="PANTHER" id="PTHR31479">
    <property type="entry name" value="ALPHA/BETA-HYDROLASES SUPERFAMILY PROTEIN"/>
    <property type="match status" value="1"/>
</dbReference>
<dbReference type="EMBL" id="JACGWN010000016">
    <property type="protein sequence ID" value="KAL0393685.1"/>
    <property type="molecule type" value="Genomic_DNA"/>
</dbReference>
<dbReference type="Gene3D" id="3.40.50.1820">
    <property type="entry name" value="alpha/beta hydrolase"/>
    <property type="match status" value="1"/>
</dbReference>
<proteinExistence type="predicted"/>
<sequence length="194" mass="21439">MSEEEDTFDLSGPVHLATVDWTNPDHQRTVAASLVKGVYVLQRDCKRARKGRPALAPPWWEAFDYQLHKLLIDKDDSSVFGAIYQLTSVPSPDQAPRYVIAFRGTIPKLDTFKRDLKLNIRIITNRLDQTPRAAAALQAVQHIVATYGSSNVWLAGHSQGAAMGMLAGKYMAKTGVVLEAFLFNPPFVSPQSGD</sequence>
<dbReference type="InterPro" id="IPR029058">
    <property type="entry name" value="AB_hydrolase_fold"/>
</dbReference>
<feature type="domain" description="Fungal lipase-type" evidence="2">
    <location>
        <begin position="136"/>
        <end position="178"/>
    </location>
</feature>
<comment type="caution">
    <text evidence="3">The sequence shown here is derived from an EMBL/GenBank/DDBJ whole genome shotgun (WGS) entry which is preliminary data.</text>
</comment>
<organism evidence="3">
    <name type="scientific">Sesamum latifolium</name>
    <dbReference type="NCBI Taxonomy" id="2727402"/>
    <lineage>
        <taxon>Eukaryota</taxon>
        <taxon>Viridiplantae</taxon>
        <taxon>Streptophyta</taxon>
        <taxon>Embryophyta</taxon>
        <taxon>Tracheophyta</taxon>
        <taxon>Spermatophyta</taxon>
        <taxon>Magnoliopsida</taxon>
        <taxon>eudicotyledons</taxon>
        <taxon>Gunneridae</taxon>
        <taxon>Pentapetalae</taxon>
        <taxon>asterids</taxon>
        <taxon>lamiids</taxon>
        <taxon>Lamiales</taxon>
        <taxon>Pedaliaceae</taxon>
        <taxon>Sesamum</taxon>
    </lineage>
</organism>
<dbReference type="SUPFAM" id="SSF53474">
    <property type="entry name" value="alpha/beta-Hydrolases"/>
    <property type="match status" value="1"/>
</dbReference>
<evidence type="ECO:0000313" key="3">
    <source>
        <dbReference type="EMBL" id="KAL0393685.1"/>
    </source>
</evidence>
<gene>
    <name evidence="3" type="ORF">Slati_4334700</name>
</gene>
<evidence type="ECO:0000259" key="2">
    <source>
        <dbReference type="Pfam" id="PF01764"/>
    </source>
</evidence>
<reference evidence="3" key="1">
    <citation type="submission" date="2020-06" db="EMBL/GenBank/DDBJ databases">
        <authorList>
            <person name="Li T."/>
            <person name="Hu X."/>
            <person name="Zhang T."/>
            <person name="Song X."/>
            <person name="Zhang H."/>
            <person name="Dai N."/>
            <person name="Sheng W."/>
            <person name="Hou X."/>
            <person name="Wei L."/>
        </authorList>
    </citation>
    <scope>NUCLEOTIDE SEQUENCE</scope>
    <source>
        <strain evidence="3">KEN1</strain>
        <tissue evidence="3">Leaf</tissue>
    </source>
</reference>
<protein>
    <submittedName>
        <fullName evidence="3">GDSL esterase/lipase</fullName>
    </submittedName>
</protein>
<evidence type="ECO:0000256" key="1">
    <source>
        <dbReference type="ARBA" id="ARBA00022801"/>
    </source>
</evidence>
<dbReference type="InterPro" id="IPR002921">
    <property type="entry name" value="Fungal_lipase-type"/>
</dbReference>
<dbReference type="PANTHER" id="PTHR31479:SF2">
    <property type="entry name" value="ALPHA_BETA-HYDROLASES SUPERFAMILY PROTEIN"/>
    <property type="match status" value="1"/>
</dbReference>
<dbReference type="Pfam" id="PF01764">
    <property type="entry name" value="Lipase_3"/>
    <property type="match status" value="1"/>
</dbReference>
<dbReference type="AlphaFoldDB" id="A0AAW2SMK3"/>